<sequence length="209" mass="23706">MATSSFHLFPALPPELRFQIWESAFSIPAVWAGILFRPTREDEISLKARAFTAMAFGKAHWVNLSHTVVSFWNPLLIDYVLANLDADTISRFKHAAITWHIHQIGPLAEACQRLATVCPDLNTIIIQWWGLKALPDGPNRKDAVENRPPPYPLNPETAAHFAEISVYTGHELDCPEIDMPYLRSQLLQYFGAYPPKLHLVTTKLSRRLP</sequence>
<reference evidence="2" key="1">
    <citation type="journal article" date="2023" name="Mol. Phylogenet. Evol.">
        <title>Genome-scale phylogeny and comparative genomics of the fungal order Sordariales.</title>
        <authorList>
            <person name="Hensen N."/>
            <person name="Bonometti L."/>
            <person name="Westerberg I."/>
            <person name="Brannstrom I.O."/>
            <person name="Guillou S."/>
            <person name="Cros-Aarteil S."/>
            <person name="Calhoun S."/>
            <person name="Haridas S."/>
            <person name="Kuo A."/>
            <person name="Mondo S."/>
            <person name="Pangilinan J."/>
            <person name="Riley R."/>
            <person name="LaButti K."/>
            <person name="Andreopoulos B."/>
            <person name="Lipzen A."/>
            <person name="Chen C."/>
            <person name="Yan M."/>
            <person name="Daum C."/>
            <person name="Ng V."/>
            <person name="Clum A."/>
            <person name="Steindorff A."/>
            <person name="Ohm R.A."/>
            <person name="Martin F."/>
            <person name="Silar P."/>
            <person name="Natvig D.O."/>
            <person name="Lalanne C."/>
            <person name="Gautier V."/>
            <person name="Ament-Velasquez S.L."/>
            <person name="Kruys A."/>
            <person name="Hutchinson M.I."/>
            <person name="Powell A.J."/>
            <person name="Barry K."/>
            <person name="Miller A.N."/>
            <person name="Grigoriev I.V."/>
            <person name="Debuchy R."/>
            <person name="Gladieux P."/>
            <person name="Hiltunen Thoren M."/>
            <person name="Johannesson H."/>
        </authorList>
    </citation>
    <scope>NUCLEOTIDE SEQUENCE</scope>
    <source>
        <strain evidence="2">CBS 141.50</strain>
    </source>
</reference>
<dbReference type="InterPro" id="IPR045518">
    <property type="entry name" value="2EXR"/>
</dbReference>
<dbReference type="Pfam" id="PF20150">
    <property type="entry name" value="2EXR"/>
    <property type="match status" value="1"/>
</dbReference>
<comment type="caution">
    <text evidence="2">The sequence shown here is derived from an EMBL/GenBank/DDBJ whole genome shotgun (WGS) entry which is preliminary data.</text>
</comment>
<dbReference type="AlphaFoldDB" id="A0AAN6V3H8"/>
<gene>
    <name evidence="2" type="ORF">C8A04DRAFT_28115</name>
</gene>
<name>A0AAN6V3H8_9PEZI</name>
<evidence type="ECO:0000313" key="2">
    <source>
        <dbReference type="EMBL" id="KAK4144213.1"/>
    </source>
</evidence>
<protein>
    <recommendedName>
        <fullName evidence="1">2EXR domain-containing protein</fullName>
    </recommendedName>
</protein>
<dbReference type="EMBL" id="MU853579">
    <property type="protein sequence ID" value="KAK4144213.1"/>
    <property type="molecule type" value="Genomic_DNA"/>
</dbReference>
<keyword evidence="3" id="KW-1185">Reference proteome</keyword>
<dbReference type="RefSeq" id="XP_062637584.1">
    <property type="nucleotide sequence ID" value="XM_062780529.1"/>
</dbReference>
<proteinExistence type="predicted"/>
<dbReference type="Proteomes" id="UP001302676">
    <property type="component" value="Unassembled WGS sequence"/>
</dbReference>
<feature type="domain" description="2EXR" evidence="1">
    <location>
        <begin position="6"/>
        <end position="28"/>
    </location>
</feature>
<evidence type="ECO:0000313" key="3">
    <source>
        <dbReference type="Proteomes" id="UP001302676"/>
    </source>
</evidence>
<reference evidence="2" key="2">
    <citation type="submission" date="2023-05" db="EMBL/GenBank/DDBJ databases">
        <authorList>
            <consortium name="Lawrence Berkeley National Laboratory"/>
            <person name="Steindorff A."/>
            <person name="Hensen N."/>
            <person name="Bonometti L."/>
            <person name="Westerberg I."/>
            <person name="Brannstrom I.O."/>
            <person name="Guillou S."/>
            <person name="Cros-Aarteil S."/>
            <person name="Calhoun S."/>
            <person name="Haridas S."/>
            <person name="Kuo A."/>
            <person name="Mondo S."/>
            <person name="Pangilinan J."/>
            <person name="Riley R."/>
            <person name="Labutti K."/>
            <person name="Andreopoulos B."/>
            <person name="Lipzen A."/>
            <person name="Chen C."/>
            <person name="Yanf M."/>
            <person name="Daum C."/>
            <person name="Ng V."/>
            <person name="Clum A."/>
            <person name="Ohm R."/>
            <person name="Martin F."/>
            <person name="Silar P."/>
            <person name="Natvig D."/>
            <person name="Lalanne C."/>
            <person name="Gautier V."/>
            <person name="Ament-Velasquez S.L."/>
            <person name="Kruys A."/>
            <person name="Hutchinson M.I."/>
            <person name="Powell A.J."/>
            <person name="Barry K."/>
            <person name="Miller A.N."/>
            <person name="Grigoriev I.V."/>
            <person name="Debuchy R."/>
            <person name="Gladieux P."/>
            <person name="Thoren M.H."/>
            <person name="Johannesson H."/>
        </authorList>
    </citation>
    <scope>NUCLEOTIDE SEQUENCE</scope>
    <source>
        <strain evidence="2">CBS 141.50</strain>
    </source>
</reference>
<organism evidence="2 3">
    <name type="scientific">Dichotomopilus funicola</name>
    <dbReference type="NCBI Taxonomy" id="1934379"/>
    <lineage>
        <taxon>Eukaryota</taxon>
        <taxon>Fungi</taxon>
        <taxon>Dikarya</taxon>
        <taxon>Ascomycota</taxon>
        <taxon>Pezizomycotina</taxon>
        <taxon>Sordariomycetes</taxon>
        <taxon>Sordariomycetidae</taxon>
        <taxon>Sordariales</taxon>
        <taxon>Chaetomiaceae</taxon>
        <taxon>Dichotomopilus</taxon>
    </lineage>
</organism>
<dbReference type="GeneID" id="87817142"/>
<evidence type="ECO:0000259" key="1">
    <source>
        <dbReference type="Pfam" id="PF20150"/>
    </source>
</evidence>
<accession>A0AAN6V3H8</accession>